<comment type="caution">
    <text evidence="1">The sequence shown here is derived from an EMBL/GenBank/DDBJ whole genome shotgun (WGS) entry which is preliminary data.</text>
</comment>
<dbReference type="Proteomes" id="UP000887013">
    <property type="component" value="Unassembled WGS sequence"/>
</dbReference>
<dbReference type="EMBL" id="BMAW01016158">
    <property type="protein sequence ID" value="GFT47644.1"/>
    <property type="molecule type" value="Genomic_DNA"/>
</dbReference>
<evidence type="ECO:0000313" key="2">
    <source>
        <dbReference type="Proteomes" id="UP000887013"/>
    </source>
</evidence>
<protein>
    <submittedName>
        <fullName evidence="1">Uncharacterized protein</fullName>
    </submittedName>
</protein>
<reference evidence="1" key="1">
    <citation type="submission" date="2020-08" db="EMBL/GenBank/DDBJ databases">
        <title>Multicomponent nature underlies the extraordinary mechanical properties of spider dragline silk.</title>
        <authorList>
            <person name="Kono N."/>
            <person name="Nakamura H."/>
            <person name="Mori M."/>
            <person name="Yoshida Y."/>
            <person name="Ohtoshi R."/>
            <person name="Malay A.D."/>
            <person name="Moran D.A.P."/>
            <person name="Tomita M."/>
            <person name="Numata K."/>
            <person name="Arakawa K."/>
        </authorList>
    </citation>
    <scope>NUCLEOTIDE SEQUENCE</scope>
</reference>
<keyword evidence="2" id="KW-1185">Reference proteome</keyword>
<accession>A0A8X6P5M1</accession>
<proteinExistence type="predicted"/>
<organism evidence="1 2">
    <name type="scientific">Nephila pilipes</name>
    <name type="common">Giant wood spider</name>
    <name type="synonym">Nephila maculata</name>
    <dbReference type="NCBI Taxonomy" id="299642"/>
    <lineage>
        <taxon>Eukaryota</taxon>
        <taxon>Metazoa</taxon>
        <taxon>Ecdysozoa</taxon>
        <taxon>Arthropoda</taxon>
        <taxon>Chelicerata</taxon>
        <taxon>Arachnida</taxon>
        <taxon>Araneae</taxon>
        <taxon>Araneomorphae</taxon>
        <taxon>Entelegynae</taxon>
        <taxon>Araneoidea</taxon>
        <taxon>Nephilidae</taxon>
        <taxon>Nephila</taxon>
    </lineage>
</organism>
<dbReference type="AlphaFoldDB" id="A0A8X6P5M1"/>
<sequence length="111" mass="12412">MSKEKLILCSFGENNPKPSEFDLVQLLLKNPHNPNKVISIEALTTQHISGASLSSQFIVNKIKRLAVVHGLEPADSGKGKIQLLLGMDFFCELGVRLSIRSKKFIWQCYTL</sequence>
<dbReference type="OrthoDB" id="6436045at2759"/>
<gene>
    <name evidence="1" type="ORF">NPIL_441251</name>
</gene>
<evidence type="ECO:0000313" key="1">
    <source>
        <dbReference type="EMBL" id="GFT47644.1"/>
    </source>
</evidence>
<name>A0A8X6P5M1_NEPPI</name>